<keyword evidence="1" id="KW-0472">Membrane</keyword>
<sequence length="82" mass="9009">MLFFIIFTPESPKPPSASTRDPTGFGVGYGAALNEFTDKVVKITFGIVTVLTVLIGISMYKKRNEQGHTELQNSEAYLSKLP</sequence>
<name>A0A0F9UK02_9ZZZZ</name>
<evidence type="ECO:0000313" key="2">
    <source>
        <dbReference type="EMBL" id="KKN61546.1"/>
    </source>
</evidence>
<keyword evidence="1" id="KW-1133">Transmembrane helix</keyword>
<proteinExistence type="predicted"/>
<accession>A0A0F9UK02</accession>
<gene>
    <name evidence="2" type="ORF">LCGC14_0520750</name>
</gene>
<feature type="transmembrane region" description="Helical" evidence="1">
    <location>
        <begin position="43"/>
        <end position="60"/>
    </location>
</feature>
<dbReference type="AlphaFoldDB" id="A0A0F9UK02"/>
<organism evidence="2">
    <name type="scientific">marine sediment metagenome</name>
    <dbReference type="NCBI Taxonomy" id="412755"/>
    <lineage>
        <taxon>unclassified sequences</taxon>
        <taxon>metagenomes</taxon>
        <taxon>ecological metagenomes</taxon>
    </lineage>
</organism>
<reference evidence="2" key="1">
    <citation type="journal article" date="2015" name="Nature">
        <title>Complex archaea that bridge the gap between prokaryotes and eukaryotes.</title>
        <authorList>
            <person name="Spang A."/>
            <person name="Saw J.H."/>
            <person name="Jorgensen S.L."/>
            <person name="Zaremba-Niedzwiedzka K."/>
            <person name="Martijn J."/>
            <person name="Lind A.E."/>
            <person name="van Eijk R."/>
            <person name="Schleper C."/>
            <person name="Guy L."/>
            <person name="Ettema T.J."/>
        </authorList>
    </citation>
    <scope>NUCLEOTIDE SEQUENCE</scope>
</reference>
<evidence type="ECO:0000256" key="1">
    <source>
        <dbReference type="SAM" id="Phobius"/>
    </source>
</evidence>
<keyword evidence="1" id="KW-0812">Transmembrane</keyword>
<comment type="caution">
    <text evidence="2">The sequence shown here is derived from an EMBL/GenBank/DDBJ whole genome shotgun (WGS) entry which is preliminary data.</text>
</comment>
<protein>
    <submittedName>
        <fullName evidence="2">Uncharacterized protein</fullName>
    </submittedName>
</protein>
<dbReference type="EMBL" id="LAZR01000654">
    <property type="protein sequence ID" value="KKN61546.1"/>
    <property type="molecule type" value="Genomic_DNA"/>
</dbReference>